<gene>
    <name evidence="1" type="ORF">OOT00_02230</name>
</gene>
<proteinExistence type="predicted"/>
<reference evidence="1 2" key="1">
    <citation type="submission" date="2022-11" db="EMBL/GenBank/DDBJ databases">
        <title>Desulfobotulus tamanensis H1 sp. nov. - anaerobic, alkaliphilic, sulphate reducing bacterium isolated from terrestrial mud volcano.</title>
        <authorList>
            <person name="Frolova A."/>
            <person name="Merkel A.Y."/>
            <person name="Slobodkin A.I."/>
        </authorList>
    </citation>
    <scope>NUCLEOTIDE SEQUENCE [LARGE SCALE GENOMIC DNA]</scope>
    <source>
        <strain evidence="1 2">H1</strain>
    </source>
</reference>
<evidence type="ECO:0000313" key="1">
    <source>
        <dbReference type="EMBL" id="MCW7752801.1"/>
    </source>
</evidence>
<protein>
    <submittedName>
        <fullName evidence="1">Uncharacterized protein</fullName>
    </submittedName>
</protein>
<sequence length="92" mass="10583">MAYADSVTDLEILMKQYSDATPSLFLRDDGLAAYYYDGFSLRELRSFFQGDPDKTLCERFQLSAGEWRDALEMAIVARTGNRRRKAEKESGR</sequence>
<name>A0ABT3N5R1_9BACT</name>
<evidence type="ECO:0000313" key="2">
    <source>
        <dbReference type="Proteomes" id="UP001209681"/>
    </source>
</evidence>
<organism evidence="1 2">
    <name type="scientific">Desulfobotulus pelophilus</name>
    <dbReference type="NCBI Taxonomy" id="2823377"/>
    <lineage>
        <taxon>Bacteria</taxon>
        <taxon>Pseudomonadati</taxon>
        <taxon>Thermodesulfobacteriota</taxon>
        <taxon>Desulfobacteria</taxon>
        <taxon>Desulfobacterales</taxon>
        <taxon>Desulfobacteraceae</taxon>
        <taxon>Desulfobotulus</taxon>
    </lineage>
</organism>
<accession>A0ABT3N5R1</accession>
<comment type="caution">
    <text evidence="1">The sequence shown here is derived from an EMBL/GenBank/DDBJ whole genome shotgun (WGS) entry which is preliminary data.</text>
</comment>
<dbReference type="Proteomes" id="UP001209681">
    <property type="component" value="Unassembled WGS sequence"/>
</dbReference>
<dbReference type="EMBL" id="JAPFPW010000002">
    <property type="protein sequence ID" value="MCW7752801.1"/>
    <property type="molecule type" value="Genomic_DNA"/>
</dbReference>
<dbReference type="RefSeq" id="WP_265423664.1">
    <property type="nucleotide sequence ID" value="NZ_JAPFPW010000002.1"/>
</dbReference>
<keyword evidence="2" id="KW-1185">Reference proteome</keyword>